<dbReference type="InterPro" id="IPR050469">
    <property type="entry name" value="Diguanylate_Cyclase"/>
</dbReference>
<evidence type="ECO:0000313" key="4">
    <source>
        <dbReference type="Proteomes" id="UP001141629"/>
    </source>
</evidence>
<name>A0A9X2YZR6_9MYCO</name>
<dbReference type="GO" id="GO:0052621">
    <property type="term" value="F:diguanylate cyclase activity"/>
    <property type="evidence" value="ECO:0007669"/>
    <property type="project" value="TreeGrafter"/>
</dbReference>
<dbReference type="SMART" id="SM00267">
    <property type="entry name" value="GGDEF"/>
    <property type="match status" value="1"/>
</dbReference>
<proteinExistence type="predicted"/>
<evidence type="ECO:0000313" key="3">
    <source>
        <dbReference type="EMBL" id="MCV7420496.1"/>
    </source>
</evidence>
<dbReference type="SUPFAM" id="SSF55073">
    <property type="entry name" value="Nucleotide cyclase"/>
    <property type="match status" value="1"/>
</dbReference>
<gene>
    <name evidence="3" type="ORF">H7K45_08085</name>
</gene>
<dbReference type="Pfam" id="PF00990">
    <property type="entry name" value="GGDEF"/>
    <property type="match status" value="1"/>
</dbReference>
<dbReference type="CDD" id="cd01949">
    <property type="entry name" value="GGDEF"/>
    <property type="match status" value="1"/>
</dbReference>
<feature type="transmembrane region" description="Helical" evidence="1">
    <location>
        <begin position="96"/>
        <end position="114"/>
    </location>
</feature>
<keyword evidence="1" id="KW-1133">Transmembrane helix</keyword>
<dbReference type="NCBIfam" id="TIGR00254">
    <property type="entry name" value="GGDEF"/>
    <property type="match status" value="1"/>
</dbReference>
<reference evidence="3" key="1">
    <citation type="submission" date="2020-07" db="EMBL/GenBank/DDBJ databases">
        <authorList>
            <person name="Pettersson B.M.F."/>
            <person name="Behra P.R.K."/>
            <person name="Ramesh M."/>
            <person name="Das S."/>
            <person name="Dasgupta S."/>
            <person name="Kirsebom L.A."/>
        </authorList>
    </citation>
    <scope>NUCLEOTIDE SEQUENCE</scope>
    <source>
        <strain evidence="3">DSM 44838</strain>
    </source>
</reference>
<feature type="transmembrane region" description="Helical" evidence="1">
    <location>
        <begin position="49"/>
        <end position="65"/>
    </location>
</feature>
<dbReference type="AlphaFoldDB" id="A0A9X2YZR6"/>
<keyword evidence="4" id="KW-1185">Reference proteome</keyword>
<accession>A0A9X2YZR6</accession>
<comment type="caution">
    <text evidence="3">The sequence shown here is derived from an EMBL/GenBank/DDBJ whole genome shotgun (WGS) entry which is preliminary data.</text>
</comment>
<dbReference type="PANTHER" id="PTHR45138">
    <property type="entry name" value="REGULATORY COMPONENTS OF SENSORY TRANSDUCTION SYSTEM"/>
    <property type="match status" value="1"/>
</dbReference>
<dbReference type="InterPro" id="IPR043128">
    <property type="entry name" value="Rev_trsase/Diguanyl_cyclase"/>
</dbReference>
<dbReference type="Proteomes" id="UP001141629">
    <property type="component" value="Unassembled WGS sequence"/>
</dbReference>
<dbReference type="Gene3D" id="3.30.70.270">
    <property type="match status" value="1"/>
</dbReference>
<dbReference type="RefSeq" id="WP_263995279.1">
    <property type="nucleotide sequence ID" value="NZ_JACKVK010000005.1"/>
</dbReference>
<evidence type="ECO:0000259" key="2">
    <source>
        <dbReference type="PROSITE" id="PS50887"/>
    </source>
</evidence>
<sequence length="325" mass="34142">MPILMIASPAGPRSRSAAVAALIVAILIVAMAIAWTLRRTRRPSRVQSKMFSMICTGSVATMCLFQPQPLIGLLGCTAFAVLTTYISIFHTAGYMLVNLAAGAGVAAVLAMRIVESSGDVALAVSALIVLTALNVAVPLAVQSLLRALGMDLAVAERDPLTGLLNRRAFFREVATLLDGHRGAAAGGHVVVIMVDLDKFKALNDRHGHAAGDRALMLVARAMQRSCPRESALGRLGGEEFVIAVVSEEPDSPTAHRIRQAIANLPMGVTASVGTATAALDTMCAGPLVERSLTALIDDADDAMYRAKRSGGDRVAHHRPDTPDHA</sequence>
<dbReference type="PANTHER" id="PTHR45138:SF9">
    <property type="entry name" value="DIGUANYLATE CYCLASE DGCM-RELATED"/>
    <property type="match status" value="1"/>
</dbReference>
<keyword evidence="1" id="KW-0812">Transmembrane</keyword>
<protein>
    <submittedName>
        <fullName evidence="3">GGDEF domain-containing protein</fullName>
    </submittedName>
</protein>
<dbReference type="PROSITE" id="PS50887">
    <property type="entry name" value="GGDEF"/>
    <property type="match status" value="1"/>
</dbReference>
<dbReference type="InterPro" id="IPR000160">
    <property type="entry name" value="GGDEF_dom"/>
</dbReference>
<feature type="transmembrane region" description="Helical" evidence="1">
    <location>
        <begin position="120"/>
        <end position="141"/>
    </location>
</feature>
<keyword evidence="1" id="KW-0472">Membrane</keyword>
<evidence type="ECO:0000256" key="1">
    <source>
        <dbReference type="SAM" id="Phobius"/>
    </source>
</evidence>
<organism evidence="3 4">
    <name type="scientific">Mycobacterium yunnanensis</name>
    <dbReference type="NCBI Taxonomy" id="368477"/>
    <lineage>
        <taxon>Bacteria</taxon>
        <taxon>Bacillati</taxon>
        <taxon>Actinomycetota</taxon>
        <taxon>Actinomycetes</taxon>
        <taxon>Mycobacteriales</taxon>
        <taxon>Mycobacteriaceae</taxon>
        <taxon>Mycobacterium</taxon>
    </lineage>
</organism>
<reference evidence="3" key="2">
    <citation type="journal article" date="2022" name="BMC Genomics">
        <title>Comparative genome analysis of mycobacteria focusing on tRNA and non-coding RNA.</title>
        <authorList>
            <person name="Behra P.R.K."/>
            <person name="Pettersson B.M.F."/>
            <person name="Ramesh M."/>
            <person name="Das S."/>
            <person name="Dasgupta S."/>
            <person name="Kirsebom L.A."/>
        </authorList>
    </citation>
    <scope>NUCLEOTIDE SEQUENCE</scope>
    <source>
        <strain evidence="3">DSM 44838</strain>
    </source>
</reference>
<dbReference type="EMBL" id="JACKVK010000005">
    <property type="protein sequence ID" value="MCV7420496.1"/>
    <property type="molecule type" value="Genomic_DNA"/>
</dbReference>
<dbReference type="InterPro" id="IPR029787">
    <property type="entry name" value="Nucleotide_cyclase"/>
</dbReference>
<feature type="transmembrane region" description="Helical" evidence="1">
    <location>
        <begin position="17"/>
        <end position="37"/>
    </location>
</feature>
<feature type="domain" description="GGDEF" evidence="2">
    <location>
        <begin position="187"/>
        <end position="319"/>
    </location>
</feature>